<proteinExistence type="predicted"/>
<dbReference type="EMBL" id="JBHUEL010000010">
    <property type="protein sequence ID" value="MFD1767460.1"/>
    <property type="molecule type" value="Genomic_DNA"/>
</dbReference>
<evidence type="ECO:0000313" key="2">
    <source>
        <dbReference type="EMBL" id="MFD1767460.1"/>
    </source>
</evidence>
<sequence>MLVGLLLASSLIAAPAGVQQNAKAADACPSAEIMMGAHKTTPAEPHRTAPEALLPTPQPESRGPAVLLPDCKPEPPKRRKRKSDYPMV</sequence>
<dbReference type="Proteomes" id="UP001597215">
    <property type="component" value="Unassembled WGS sequence"/>
</dbReference>
<name>A0ABW4MF94_9SPHN</name>
<feature type="region of interest" description="Disordered" evidence="1">
    <location>
        <begin position="38"/>
        <end position="88"/>
    </location>
</feature>
<comment type="caution">
    <text evidence="2">The sequence shown here is derived from an EMBL/GenBank/DDBJ whole genome shotgun (WGS) entry which is preliminary data.</text>
</comment>
<evidence type="ECO:0000313" key="3">
    <source>
        <dbReference type="Proteomes" id="UP001597215"/>
    </source>
</evidence>
<organism evidence="2 3">
    <name type="scientific">Sphingorhabdus buctiana</name>
    <dbReference type="NCBI Taxonomy" id="1508805"/>
    <lineage>
        <taxon>Bacteria</taxon>
        <taxon>Pseudomonadati</taxon>
        <taxon>Pseudomonadota</taxon>
        <taxon>Alphaproteobacteria</taxon>
        <taxon>Sphingomonadales</taxon>
        <taxon>Sphingomonadaceae</taxon>
        <taxon>Sphingorhabdus</taxon>
    </lineage>
</organism>
<protein>
    <submittedName>
        <fullName evidence="2">Uncharacterized protein</fullName>
    </submittedName>
</protein>
<reference evidence="3" key="1">
    <citation type="journal article" date="2019" name="Int. J. Syst. Evol. Microbiol.">
        <title>The Global Catalogue of Microorganisms (GCM) 10K type strain sequencing project: providing services to taxonomists for standard genome sequencing and annotation.</title>
        <authorList>
            <consortium name="The Broad Institute Genomics Platform"/>
            <consortium name="The Broad Institute Genome Sequencing Center for Infectious Disease"/>
            <person name="Wu L."/>
            <person name="Ma J."/>
        </authorList>
    </citation>
    <scope>NUCLEOTIDE SEQUENCE [LARGE SCALE GENOMIC DNA]</scope>
    <source>
        <strain evidence="3">CGMCC 1.12449</strain>
    </source>
</reference>
<keyword evidence="3" id="KW-1185">Reference proteome</keyword>
<accession>A0ABW4MF94</accession>
<gene>
    <name evidence="2" type="ORF">ACFSAG_11485</name>
</gene>
<evidence type="ECO:0000256" key="1">
    <source>
        <dbReference type="SAM" id="MobiDB-lite"/>
    </source>
</evidence>
<dbReference type="RefSeq" id="WP_374613116.1">
    <property type="nucleotide sequence ID" value="NZ_JBHUEL010000010.1"/>
</dbReference>